<protein>
    <submittedName>
        <fullName evidence="4">Prolyl oligopeptidase family protein</fullName>
    </submittedName>
</protein>
<dbReference type="PANTHER" id="PTHR22946:SF9">
    <property type="entry name" value="POLYKETIDE TRANSFERASE AF380"/>
    <property type="match status" value="1"/>
</dbReference>
<feature type="domain" description="Peptidase S9 prolyl oligopeptidase catalytic" evidence="3">
    <location>
        <begin position="173"/>
        <end position="372"/>
    </location>
</feature>
<keyword evidence="2" id="KW-0472">Membrane</keyword>
<dbReference type="EMBL" id="QUMS01000005">
    <property type="protein sequence ID" value="REG05460.1"/>
    <property type="molecule type" value="Genomic_DNA"/>
</dbReference>
<keyword evidence="2" id="KW-1133">Transmembrane helix</keyword>
<evidence type="ECO:0000256" key="1">
    <source>
        <dbReference type="ARBA" id="ARBA00022801"/>
    </source>
</evidence>
<reference evidence="4 5" key="1">
    <citation type="submission" date="2018-08" db="EMBL/GenBank/DDBJ databases">
        <title>Genomic Encyclopedia of Type Strains, Phase IV (KMG-IV): sequencing the most valuable type-strain genomes for metagenomic binning, comparative biology and taxonomic classification.</title>
        <authorList>
            <person name="Goeker M."/>
        </authorList>
    </citation>
    <scope>NUCLEOTIDE SEQUENCE [LARGE SCALE GENOMIC DNA]</scope>
    <source>
        <strain evidence="4 5">DSM 23923</strain>
    </source>
</reference>
<evidence type="ECO:0000256" key="2">
    <source>
        <dbReference type="SAM" id="Phobius"/>
    </source>
</evidence>
<dbReference type="GO" id="GO:0008236">
    <property type="term" value="F:serine-type peptidase activity"/>
    <property type="evidence" value="ECO:0007669"/>
    <property type="project" value="InterPro"/>
</dbReference>
<sequence>MQNKSFIPLFLLAILLVIGIFIGYRMLQETAPPTPTELPAPLVEHHAYTQTPTVTLTPSPTATFTPTPTATATLTPLPSQTPTPTATPDPYLDLYISSLMERKYGGGLIQDAGDLNSAGNFIRKLFKYRSEGLDMYGFIDIPFGKGPFPVIVMLHGYVDPDEYSTLDYSTRYADTLAEDGYIVVHPNLRGYAPSAKGDNFLGIGDTVDVLNLISLLRSQAGSPGFLQKADPERLGLWGHSMGGGIVQRVLIVDPDIRAALLYASVSADEALNLAHFDDDGRGNKKQRIPQEALTLISPVYFLDKINAPLSIQHGEADTVVPVEWSQDLCDKLDELGKDVQCTYYPKQPHTFQNSGDTQLIAHTLDFFDTYLKPAE</sequence>
<dbReference type="SUPFAM" id="SSF53474">
    <property type="entry name" value="alpha/beta-Hydrolases"/>
    <property type="match status" value="1"/>
</dbReference>
<dbReference type="AlphaFoldDB" id="A0A347ZWN6"/>
<dbReference type="InterPro" id="IPR029058">
    <property type="entry name" value="AB_hydrolase_fold"/>
</dbReference>
<dbReference type="PANTHER" id="PTHR22946">
    <property type="entry name" value="DIENELACTONE HYDROLASE DOMAIN-CONTAINING PROTEIN-RELATED"/>
    <property type="match status" value="1"/>
</dbReference>
<dbReference type="InterPro" id="IPR001375">
    <property type="entry name" value="Peptidase_S9_cat"/>
</dbReference>
<name>A0A347ZWN6_9CHLR</name>
<gene>
    <name evidence="4" type="ORF">DFR64_2861</name>
</gene>
<dbReference type="GO" id="GO:0052689">
    <property type="term" value="F:carboxylic ester hydrolase activity"/>
    <property type="evidence" value="ECO:0007669"/>
    <property type="project" value="UniProtKB-ARBA"/>
</dbReference>
<evidence type="ECO:0000313" key="5">
    <source>
        <dbReference type="Proteomes" id="UP000256388"/>
    </source>
</evidence>
<evidence type="ECO:0000259" key="3">
    <source>
        <dbReference type="Pfam" id="PF00326"/>
    </source>
</evidence>
<keyword evidence="5" id="KW-1185">Reference proteome</keyword>
<evidence type="ECO:0000313" key="4">
    <source>
        <dbReference type="EMBL" id="REG05460.1"/>
    </source>
</evidence>
<dbReference type="RefSeq" id="WP_126440569.1">
    <property type="nucleotide sequence ID" value="NZ_AP018437.1"/>
</dbReference>
<feature type="transmembrane region" description="Helical" evidence="2">
    <location>
        <begin position="6"/>
        <end position="24"/>
    </location>
</feature>
<comment type="caution">
    <text evidence="4">The sequence shown here is derived from an EMBL/GenBank/DDBJ whole genome shotgun (WGS) entry which is preliminary data.</text>
</comment>
<organism evidence="4 5">
    <name type="scientific">Pelolinea submarina</name>
    <dbReference type="NCBI Taxonomy" id="913107"/>
    <lineage>
        <taxon>Bacteria</taxon>
        <taxon>Bacillati</taxon>
        <taxon>Chloroflexota</taxon>
        <taxon>Anaerolineae</taxon>
        <taxon>Anaerolineales</taxon>
        <taxon>Anaerolineaceae</taxon>
        <taxon>Pelolinea</taxon>
    </lineage>
</organism>
<dbReference type="OrthoDB" id="31158at2"/>
<dbReference type="Gene3D" id="3.40.50.1820">
    <property type="entry name" value="alpha/beta hydrolase"/>
    <property type="match status" value="1"/>
</dbReference>
<keyword evidence="2" id="KW-0812">Transmembrane</keyword>
<dbReference type="Pfam" id="PF00326">
    <property type="entry name" value="Peptidase_S9"/>
    <property type="match status" value="1"/>
</dbReference>
<dbReference type="GO" id="GO:0006508">
    <property type="term" value="P:proteolysis"/>
    <property type="evidence" value="ECO:0007669"/>
    <property type="project" value="InterPro"/>
</dbReference>
<keyword evidence="1" id="KW-0378">Hydrolase</keyword>
<proteinExistence type="predicted"/>
<dbReference type="Proteomes" id="UP000256388">
    <property type="component" value="Unassembled WGS sequence"/>
</dbReference>
<dbReference type="InterPro" id="IPR050261">
    <property type="entry name" value="FrsA_esterase"/>
</dbReference>
<accession>A0A347ZWN6</accession>